<dbReference type="InterPro" id="IPR053139">
    <property type="entry name" value="Surface_bspA-like"/>
</dbReference>
<evidence type="ECO:0000313" key="1">
    <source>
        <dbReference type="EMBL" id="KAK8854436.1"/>
    </source>
</evidence>
<reference evidence="1 2" key="1">
    <citation type="submission" date="2024-04" db="EMBL/GenBank/DDBJ databases">
        <title>Tritrichomonas musculus Genome.</title>
        <authorList>
            <person name="Alves-Ferreira E."/>
            <person name="Grigg M."/>
            <person name="Lorenzi H."/>
            <person name="Galac M."/>
        </authorList>
    </citation>
    <scope>NUCLEOTIDE SEQUENCE [LARGE SCALE GENOMIC DNA]</scope>
    <source>
        <strain evidence="1 2">EAF2021</strain>
    </source>
</reference>
<dbReference type="InterPro" id="IPR032675">
    <property type="entry name" value="LRR_dom_sf"/>
</dbReference>
<evidence type="ECO:0000313" key="2">
    <source>
        <dbReference type="Proteomes" id="UP001470230"/>
    </source>
</evidence>
<proteinExistence type="predicted"/>
<evidence type="ECO:0008006" key="3">
    <source>
        <dbReference type="Google" id="ProtNLM"/>
    </source>
</evidence>
<keyword evidence="2" id="KW-1185">Reference proteome</keyword>
<dbReference type="EMBL" id="JAPFFF010000021">
    <property type="protein sequence ID" value="KAK8854436.1"/>
    <property type="molecule type" value="Genomic_DNA"/>
</dbReference>
<dbReference type="InterPro" id="IPR026906">
    <property type="entry name" value="LRR_5"/>
</dbReference>
<dbReference type="Proteomes" id="UP001470230">
    <property type="component" value="Unassembled WGS sequence"/>
</dbReference>
<dbReference type="Pfam" id="PF13306">
    <property type="entry name" value="LRR_5"/>
    <property type="match status" value="1"/>
</dbReference>
<dbReference type="PANTHER" id="PTHR45661:SF3">
    <property type="entry name" value="IG-LIKE DOMAIN-CONTAINING PROTEIN"/>
    <property type="match status" value="1"/>
</dbReference>
<sequence length="124" mass="13250">MIREVIRSPKIQMSSNIVNGKALEGDCFFKNVNLSVVKLSNSIQLIGDCVFLCCSSLTQVIIPSSVTSIGYDAFSGCTSLTQIIIPSSLKSISKCAFKGCTSLSQITFELPSSVTLIEKNAFSG</sequence>
<comment type="caution">
    <text evidence="1">The sequence shown here is derived from an EMBL/GenBank/DDBJ whole genome shotgun (WGS) entry which is preliminary data.</text>
</comment>
<dbReference type="SUPFAM" id="SSF52058">
    <property type="entry name" value="L domain-like"/>
    <property type="match status" value="1"/>
</dbReference>
<dbReference type="PANTHER" id="PTHR45661">
    <property type="entry name" value="SURFACE ANTIGEN"/>
    <property type="match status" value="1"/>
</dbReference>
<gene>
    <name evidence="1" type="ORF">M9Y10_016998</name>
</gene>
<protein>
    <recommendedName>
        <fullName evidence="3">Surface antigen BspA-like</fullName>
    </recommendedName>
</protein>
<organism evidence="1 2">
    <name type="scientific">Tritrichomonas musculus</name>
    <dbReference type="NCBI Taxonomy" id="1915356"/>
    <lineage>
        <taxon>Eukaryota</taxon>
        <taxon>Metamonada</taxon>
        <taxon>Parabasalia</taxon>
        <taxon>Tritrichomonadida</taxon>
        <taxon>Tritrichomonadidae</taxon>
        <taxon>Tritrichomonas</taxon>
    </lineage>
</organism>
<dbReference type="Gene3D" id="3.80.10.10">
    <property type="entry name" value="Ribonuclease Inhibitor"/>
    <property type="match status" value="1"/>
</dbReference>
<accession>A0ABR2HY22</accession>
<name>A0ABR2HY22_9EUKA</name>